<dbReference type="GO" id="GO:0008763">
    <property type="term" value="F:UDP-N-acetylmuramate-L-alanine ligase activity"/>
    <property type="evidence" value="ECO:0007669"/>
    <property type="project" value="UniProtKB-EC"/>
</dbReference>
<keyword evidence="12 14" id="KW-0961">Cell wall biogenesis/degradation</keyword>
<evidence type="ECO:0000256" key="9">
    <source>
        <dbReference type="ARBA" id="ARBA00022960"/>
    </source>
</evidence>
<comment type="caution">
    <text evidence="18">The sequence shown here is derived from an EMBL/GenBank/DDBJ whole genome shotgun (WGS) entry which is preliminary data.</text>
</comment>
<evidence type="ECO:0000256" key="1">
    <source>
        <dbReference type="ARBA" id="ARBA00004496"/>
    </source>
</evidence>
<comment type="similarity">
    <text evidence="14">Belongs to the MurCDEF family.</text>
</comment>
<dbReference type="EMBL" id="JAZDDG010000010">
    <property type="protein sequence ID" value="MEE1978180.1"/>
    <property type="molecule type" value="Genomic_DNA"/>
</dbReference>
<dbReference type="Gene3D" id="3.40.1190.10">
    <property type="entry name" value="Mur-like, catalytic domain"/>
    <property type="match status" value="1"/>
</dbReference>
<evidence type="ECO:0000256" key="8">
    <source>
        <dbReference type="ARBA" id="ARBA00022840"/>
    </source>
</evidence>
<dbReference type="Pfam" id="PF01225">
    <property type="entry name" value="Mur_ligase"/>
    <property type="match status" value="1"/>
</dbReference>
<keyword evidence="6 14" id="KW-0132">Cell division</keyword>
<dbReference type="PANTHER" id="PTHR43445">
    <property type="entry name" value="UDP-N-ACETYLMURAMATE--L-ALANINE LIGASE-RELATED"/>
    <property type="match status" value="1"/>
</dbReference>
<keyword evidence="5 14" id="KW-0436">Ligase</keyword>
<evidence type="ECO:0000256" key="11">
    <source>
        <dbReference type="ARBA" id="ARBA00023306"/>
    </source>
</evidence>
<keyword evidence="19" id="KW-1185">Reference proteome</keyword>
<dbReference type="InterPro" id="IPR013221">
    <property type="entry name" value="Mur_ligase_cen"/>
</dbReference>
<keyword evidence="10 14" id="KW-0573">Peptidoglycan synthesis</keyword>
<evidence type="ECO:0000256" key="5">
    <source>
        <dbReference type="ARBA" id="ARBA00022598"/>
    </source>
</evidence>
<dbReference type="HAMAP" id="MF_00046">
    <property type="entry name" value="MurC"/>
    <property type="match status" value="1"/>
</dbReference>
<dbReference type="InterPro" id="IPR005758">
    <property type="entry name" value="UDP-N-AcMur_Ala_ligase_MurC"/>
</dbReference>
<evidence type="ECO:0000256" key="3">
    <source>
        <dbReference type="ARBA" id="ARBA00012211"/>
    </source>
</evidence>
<dbReference type="InterPro" id="IPR050061">
    <property type="entry name" value="MurCDEF_pg_biosynth"/>
</dbReference>
<organism evidence="18 19">
    <name type="scientific">Maribacter cobaltidurans</name>
    <dbReference type="NCBI Taxonomy" id="1178778"/>
    <lineage>
        <taxon>Bacteria</taxon>
        <taxon>Pseudomonadati</taxon>
        <taxon>Bacteroidota</taxon>
        <taxon>Flavobacteriia</taxon>
        <taxon>Flavobacteriales</taxon>
        <taxon>Flavobacteriaceae</taxon>
        <taxon>Maribacter</taxon>
    </lineage>
</organism>
<comment type="subcellular location">
    <subcellularLocation>
        <location evidence="1 14">Cytoplasm</location>
    </subcellularLocation>
</comment>
<reference evidence="18 19" key="1">
    <citation type="submission" date="2024-01" db="EMBL/GenBank/DDBJ databases">
        <title>Maribacter spp. originated from different algae showed divergent polysaccharides utilization ability.</title>
        <authorList>
            <person name="Wang H."/>
            <person name="Wu Y."/>
        </authorList>
    </citation>
    <scope>NUCLEOTIDE SEQUENCE [LARGE SCALE GENOMIC DNA]</scope>
    <source>
        <strain evidence="18 19">PR1</strain>
    </source>
</reference>
<keyword evidence="4 14" id="KW-0963">Cytoplasm</keyword>
<evidence type="ECO:0000256" key="6">
    <source>
        <dbReference type="ARBA" id="ARBA00022618"/>
    </source>
</evidence>
<evidence type="ECO:0000256" key="14">
    <source>
        <dbReference type="HAMAP-Rule" id="MF_00046"/>
    </source>
</evidence>
<evidence type="ECO:0000256" key="13">
    <source>
        <dbReference type="ARBA" id="ARBA00047833"/>
    </source>
</evidence>
<dbReference type="NCBIfam" id="TIGR01082">
    <property type="entry name" value="murC"/>
    <property type="match status" value="1"/>
</dbReference>
<comment type="function">
    <text evidence="14">Cell wall formation.</text>
</comment>
<evidence type="ECO:0000256" key="7">
    <source>
        <dbReference type="ARBA" id="ARBA00022741"/>
    </source>
</evidence>
<dbReference type="RefSeq" id="WP_272652856.1">
    <property type="nucleotide sequence ID" value="NZ_JAZDDG010000010.1"/>
</dbReference>
<gene>
    <name evidence="14 18" type="primary">murC</name>
    <name evidence="18" type="ORF">V1I91_19030</name>
</gene>
<evidence type="ECO:0000259" key="16">
    <source>
        <dbReference type="Pfam" id="PF02875"/>
    </source>
</evidence>
<name>A0ABU7IZ44_9FLAO</name>
<protein>
    <recommendedName>
        <fullName evidence="3 14">UDP-N-acetylmuramate--L-alanine ligase</fullName>
        <ecNumber evidence="3 14">6.3.2.8</ecNumber>
    </recommendedName>
    <alternativeName>
        <fullName evidence="14">UDP-N-acetylmuramoyl-L-alanine synthetase</fullName>
    </alternativeName>
</protein>
<dbReference type="Gene3D" id="3.90.190.20">
    <property type="entry name" value="Mur ligase, C-terminal domain"/>
    <property type="match status" value="1"/>
</dbReference>
<feature type="domain" description="Mur ligase central" evidence="17">
    <location>
        <begin position="117"/>
        <end position="286"/>
    </location>
</feature>
<dbReference type="InterPro" id="IPR036615">
    <property type="entry name" value="Mur_ligase_C_dom_sf"/>
</dbReference>
<evidence type="ECO:0000313" key="18">
    <source>
        <dbReference type="EMBL" id="MEE1978180.1"/>
    </source>
</evidence>
<comment type="catalytic activity">
    <reaction evidence="13 14">
        <text>UDP-N-acetyl-alpha-D-muramate + L-alanine + ATP = UDP-N-acetyl-alpha-D-muramoyl-L-alanine + ADP + phosphate + H(+)</text>
        <dbReference type="Rhea" id="RHEA:23372"/>
        <dbReference type="ChEBI" id="CHEBI:15378"/>
        <dbReference type="ChEBI" id="CHEBI:30616"/>
        <dbReference type="ChEBI" id="CHEBI:43474"/>
        <dbReference type="ChEBI" id="CHEBI:57972"/>
        <dbReference type="ChEBI" id="CHEBI:70757"/>
        <dbReference type="ChEBI" id="CHEBI:83898"/>
        <dbReference type="ChEBI" id="CHEBI:456216"/>
        <dbReference type="EC" id="6.3.2.8"/>
    </reaction>
</comment>
<dbReference type="InterPro" id="IPR004101">
    <property type="entry name" value="Mur_ligase_C"/>
</dbReference>
<evidence type="ECO:0000259" key="17">
    <source>
        <dbReference type="Pfam" id="PF08245"/>
    </source>
</evidence>
<evidence type="ECO:0000256" key="4">
    <source>
        <dbReference type="ARBA" id="ARBA00022490"/>
    </source>
</evidence>
<accession>A0ABU7IZ44</accession>
<feature type="domain" description="Mur ligase C-terminal" evidence="16">
    <location>
        <begin position="308"/>
        <end position="433"/>
    </location>
</feature>
<sequence>MTITDIHRVYFIGIGGIGMSALARYFKFIGKEVAGYDKTETPLTDDLSSHGISVHYEDNLALVPGHFLNAEETLVVYTPAVKNSHKEYQYFLKNHFIIKKRSEVLGLITKDSFCFAVAGTHGKTTTSSILAHLLKETGTPLTAFLGGISEDFNSNFLLEGTDYSVVEADEFDRSFLRLSPNVACITSMDADHLDIYGDAEELNKSFLEFVDRIKPGGKLFVRNGLPLEGITYGIEDDSDYCIRNIKVEHGAYIFDLGTPEKTYSGVKFNKPGRHNLLNGLVAFAMAIQAGSPPYRLAEALSTFKGVQRRFTYRVKNEDFVFIDDYAHHPTEIDAVFDAISEMHPNKKVLAVFQPHLYSRTRDFGDDFAKSLSRFPSVVLLEIYPAREEPISGIDSAWLMEKMTNSYKKIINKSELVSEIKSQNPEVLVMMGAGDIGLEIIKVKKELEYAR</sequence>
<keyword evidence="7 14" id="KW-0547">Nucleotide-binding</keyword>
<evidence type="ECO:0000313" key="19">
    <source>
        <dbReference type="Proteomes" id="UP001356308"/>
    </source>
</evidence>
<dbReference type="EC" id="6.3.2.8" evidence="3 14"/>
<dbReference type="SUPFAM" id="SSF53244">
    <property type="entry name" value="MurD-like peptide ligases, peptide-binding domain"/>
    <property type="match status" value="1"/>
</dbReference>
<comment type="pathway">
    <text evidence="2 14">Cell wall biogenesis; peptidoglycan biosynthesis.</text>
</comment>
<evidence type="ECO:0000259" key="15">
    <source>
        <dbReference type="Pfam" id="PF01225"/>
    </source>
</evidence>
<dbReference type="PANTHER" id="PTHR43445:SF3">
    <property type="entry name" value="UDP-N-ACETYLMURAMATE--L-ALANINE LIGASE"/>
    <property type="match status" value="1"/>
</dbReference>
<dbReference type="SUPFAM" id="SSF53623">
    <property type="entry name" value="MurD-like peptide ligases, catalytic domain"/>
    <property type="match status" value="1"/>
</dbReference>
<dbReference type="InterPro" id="IPR000713">
    <property type="entry name" value="Mur_ligase_N"/>
</dbReference>
<dbReference type="SUPFAM" id="SSF51984">
    <property type="entry name" value="MurCD N-terminal domain"/>
    <property type="match status" value="1"/>
</dbReference>
<feature type="binding site" evidence="14">
    <location>
        <begin position="119"/>
        <end position="125"/>
    </location>
    <ligand>
        <name>ATP</name>
        <dbReference type="ChEBI" id="CHEBI:30616"/>
    </ligand>
</feature>
<dbReference type="InterPro" id="IPR036565">
    <property type="entry name" value="Mur-like_cat_sf"/>
</dbReference>
<dbReference type="Pfam" id="PF08245">
    <property type="entry name" value="Mur_ligase_M"/>
    <property type="match status" value="1"/>
</dbReference>
<keyword evidence="11 14" id="KW-0131">Cell cycle</keyword>
<evidence type="ECO:0000256" key="2">
    <source>
        <dbReference type="ARBA" id="ARBA00004752"/>
    </source>
</evidence>
<dbReference type="Pfam" id="PF02875">
    <property type="entry name" value="Mur_ligase_C"/>
    <property type="match status" value="1"/>
</dbReference>
<dbReference type="Proteomes" id="UP001356308">
    <property type="component" value="Unassembled WGS sequence"/>
</dbReference>
<proteinExistence type="inferred from homology"/>
<dbReference type="Gene3D" id="3.40.50.720">
    <property type="entry name" value="NAD(P)-binding Rossmann-like Domain"/>
    <property type="match status" value="1"/>
</dbReference>
<keyword evidence="9 14" id="KW-0133">Cell shape</keyword>
<evidence type="ECO:0000256" key="10">
    <source>
        <dbReference type="ARBA" id="ARBA00022984"/>
    </source>
</evidence>
<evidence type="ECO:0000256" key="12">
    <source>
        <dbReference type="ARBA" id="ARBA00023316"/>
    </source>
</evidence>
<keyword evidence="8 14" id="KW-0067">ATP-binding</keyword>
<feature type="domain" description="Mur ligase N-terminal catalytic" evidence="15">
    <location>
        <begin position="9"/>
        <end position="110"/>
    </location>
</feature>